<dbReference type="KEGG" id="lnu:N7U66_03445"/>
<protein>
    <submittedName>
        <fullName evidence="1">Uncharacterized protein</fullName>
    </submittedName>
</protein>
<dbReference type="AlphaFoldDB" id="A0A9E8MXM0"/>
<name>A0A9E8MXM0_9FLAO</name>
<proteinExistence type="predicted"/>
<dbReference type="Proteomes" id="UP001164705">
    <property type="component" value="Chromosome"/>
</dbReference>
<organism evidence="1 2">
    <name type="scientific">Lacinutrix neustonica</name>
    <dbReference type="NCBI Taxonomy" id="2980107"/>
    <lineage>
        <taxon>Bacteria</taxon>
        <taxon>Pseudomonadati</taxon>
        <taxon>Bacteroidota</taxon>
        <taxon>Flavobacteriia</taxon>
        <taxon>Flavobacteriales</taxon>
        <taxon>Flavobacteriaceae</taxon>
        <taxon>Lacinutrix</taxon>
    </lineage>
</organism>
<keyword evidence="2" id="KW-1185">Reference proteome</keyword>
<accession>A0A9E8MXM0</accession>
<dbReference type="EMBL" id="CP113088">
    <property type="protein sequence ID" value="WAC02739.1"/>
    <property type="molecule type" value="Genomic_DNA"/>
</dbReference>
<gene>
    <name evidence="1" type="ORF">N7U66_03445</name>
</gene>
<evidence type="ECO:0000313" key="2">
    <source>
        <dbReference type="Proteomes" id="UP001164705"/>
    </source>
</evidence>
<evidence type="ECO:0000313" key="1">
    <source>
        <dbReference type="EMBL" id="WAC02739.1"/>
    </source>
</evidence>
<dbReference type="RefSeq" id="WP_267677337.1">
    <property type="nucleotide sequence ID" value="NZ_CP113088.1"/>
</dbReference>
<reference evidence="1" key="1">
    <citation type="submission" date="2022-11" db="EMBL/GenBank/DDBJ databases">
        <title>Lacinutrix neustonica HL-RS19T sp. nov., isolated from the surface microlayer sample of brackish Lake Shihwa.</title>
        <authorList>
            <person name="Choi J.Y."/>
            <person name="Hwang C.Y."/>
        </authorList>
    </citation>
    <scope>NUCLEOTIDE SEQUENCE</scope>
    <source>
        <strain evidence="1">HL-RS19</strain>
    </source>
</reference>
<sequence>MSLYVEGSNPSIDLTMGEGQGYYAWRVRPVGTFYENGLGNDQNWGAWNAPDYGFCTECTFNALTVSDQVFFFTDPR</sequence>